<dbReference type="Gene3D" id="1.10.8.10">
    <property type="entry name" value="DNA helicase RuvA subunit, C-terminal domain"/>
    <property type="match status" value="1"/>
</dbReference>
<dbReference type="FunFam" id="3.80.10.10:FF:000296">
    <property type="entry name" value="mRNA export factor MEX67"/>
    <property type="match status" value="1"/>
</dbReference>
<evidence type="ECO:0000256" key="11">
    <source>
        <dbReference type="SAM" id="MobiDB-lite"/>
    </source>
</evidence>
<comment type="subcellular location">
    <subcellularLocation>
        <location evidence="1">Nucleus</location>
    </subcellularLocation>
</comment>
<evidence type="ECO:0000256" key="8">
    <source>
        <dbReference type="ARBA" id="ARBA00023242"/>
    </source>
</evidence>
<evidence type="ECO:0000256" key="4">
    <source>
        <dbReference type="ARBA" id="ARBA00022490"/>
    </source>
</evidence>
<dbReference type="EMBL" id="VCAU01000071">
    <property type="protein sequence ID" value="KAF9886838.1"/>
    <property type="molecule type" value="Genomic_DNA"/>
</dbReference>
<keyword evidence="7" id="KW-0509">mRNA transport</keyword>
<keyword evidence="5" id="KW-0433">Leucine-rich repeat</keyword>
<dbReference type="Proteomes" id="UP001194746">
    <property type="component" value="Unassembled WGS sequence"/>
</dbReference>
<dbReference type="InterPro" id="IPR030217">
    <property type="entry name" value="NXF_fam"/>
</dbReference>
<keyword evidence="6" id="KW-0677">Repeat</keyword>
<evidence type="ECO:0000256" key="3">
    <source>
        <dbReference type="ARBA" id="ARBA00022448"/>
    </source>
</evidence>
<evidence type="ECO:0000256" key="7">
    <source>
        <dbReference type="ARBA" id="ARBA00022816"/>
    </source>
</evidence>
<evidence type="ECO:0000313" key="14">
    <source>
        <dbReference type="EMBL" id="KAF9886838.1"/>
    </source>
</evidence>
<dbReference type="AlphaFoldDB" id="A0AAD4CIJ0"/>
<reference evidence="14" key="2">
    <citation type="submission" date="2020-02" db="EMBL/GenBank/DDBJ databases">
        <authorList>
            <person name="Gilchrist C.L.M."/>
            <person name="Chooi Y.-H."/>
        </authorList>
    </citation>
    <scope>NUCLEOTIDE SEQUENCE</scope>
    <source>
        <strain evidence="14">MST-FP2251</strain>
    </source>
</reference>
<evidence type="ECO:0000256" key="1">
    <source>
        <dbReference type="ARBA" id="ARBA00004123"/>
    </source>
</evidence>
<dbReference type="InterPro" id="IPR057125">
    <property type="entry name" value="NXF1/2/3/5-like_LRR"/>
</dbReference>
<keyword evidence="15" id="KW-1185">Reference proteome</keyword>
<dbReference type="FunFam" id="3.10.450.50:FF:000013">
    <property type="entry name" value="mRNA export factor mex67"/>
    <property type="match status" value="1"/>
</dbReference>
<evidence type="ECO:0000256" key="9">
    <source>
        <dbReference type="ARBA" id="ARBA00055253"/>
    </source>
</evidence>
<organism evidence="14 15">
    <name type="scientific">Aspergillus nanangensis</name>
    <dbReference type="NCBI Taxonomy" id="2582783"/>
    <lineage>
        <taxon>Eukaryota</taxon>
        <taxon>Fungi</taxon>
        <taxon>Dikarya</taxon>
        <taxon>Ascomycota</taxon>
        <taxon>Pezizomycotina</taxon>
        <taxon>Eurotiomycetes</taxon>
        <taxon>Eurotiomycetidae</taxon>
        <taxon>Eurotiales</taxon>
        <taxon>Aspergillaceae</taxon>
        <taxon>Aspergillus</taxon>
        <taxon>Aspergillus subgen. Circumdati</taxon>
    </lineage>
</organism>
<dbReference type="Gene3D" id="3.10.450.50">
    <property type="match status" value="1"/>
</dbReference>
<feature type="domain" description="TAP-C" evidence="13">
    <location>
        <begin position="609"/>
        <end position="664"/>
    </location>
</feature>
<feature type="compositionally biased region" description="Polar residues" evidence="11">
    <location>
        <begin position="8"/>
        <end position="17"/>
    </location>
</feature>
<evidence type="ECO:0000256" key="5">
    <source>
        <dbReference type="ARBA" id="ARBA00022614"/>
    </source>
</evidence>
<feature type="region of interest" description="Disordered" evidence="11">
    <location>
        <begin position="1"/>
        <end position="63"/>
    </location>
</feature>
<dbReference type="InterPro" id="IPR032710">
    <property type="entry name" value="NTF2-like_dom_sf"/>
</dbReference>
<dbReference type="InterPro" id="IPR005637">
    <property type="entry name" value="TAP_C_dom"/>
</dbReference>
<dbReference type="SMART" id="SM00804">
    <property type="entry name" value="TAP_C"/>
    <property type="match status" value="1"/>
</dbReference>
<dbReference type="GO" id="GO:0042272">
    <property type="term" value="C:nuclear RNA export factor complex"/>
    <property type="evidence" value="ECO:0007669"/>
    <property type="project" value="UniProtKB-ARBA"/>
</dbReference>
<evidence type="ECO:0000256" key="6">
    <source>
        <dbReference type="ARBA" id="ARBA00022737"/>
    </source>
</evidence>
<comment type="similarity">
    <text evidence="2">Belongs to the NXF family.</text>
</comment>
<dbReference type="InterPro" id="IPR032675">
    <property type="entry name" value="LRR_dom_sf"/>
</dbReference>
<evidence type="ECO:0000256" key="2">
    <source>
        <dbReference type="ARBA" id="ARBA00009285"/>
    </source>
</evidence>
<dbReference type="Pfam" id="PF03943">
    <property type="entry name" value="TAP_C"/>
    <property type="match status" value="1"/>
</dbReference>
<dbReference type="SUPFAM" id="SSF46934">
    <property type="entry name" value="UBA-like"/>
    <property type="match status" value="1"/>
</dbReference>
<dbReference type="FunFam" id="1.10.8.10:FF:000018">
    <property type="entry name" value="Nuclear RNA export factor 1"/>
    <property type="match status" value="1"/>
</dbReference>
<dbReference type="PANTHER" id="PTHR10662">
    <property type="entry name" value="NUCLEAR RNA EXPORT FACTOR"/>
    <property type="match status" value="1"/>
</dbReference>
<accession>A0AAD4CIJ0</accession>
<dbReference type="PANTHER" id="PTHR10662:SF22">
    <property type="entry name" value="NUCLEAR RNA EXPORT FACTOR 1"/>
    <property type="match status" value="1"/>
</dbReference>
<dbReference type="Gene3D" id="3.80.10.10">
    <property type="entry name" value="Ribonuclease Inhibitor"/>
    <property type="match status" value="1"/>
</dbReference>
<dbReference type="GO" id="GO:0003723">
    <property type="term" value="F:RNA binding"/>
    <property type="evidence" value="ECO:0007669"/>
    <property type="project" value="TreeGrafter"/>
</dbReference>
<gene>
    <name evidence="14" type="primary">MEX67</name>
    <name evidence="14" type="ORF">FE257_011085</name>
</gene>
<comment type="caution">
    <text evidence="14">The sequence shown here is derived from an EMBL/GenBank/DDBJ whole genome shotgun (WGS) entry which is preliminary data.</text>
</comment>
<keyword evidence="8" id="KW-0539">Nucleus</keyword>
<dbReference type="Pfam" id="PF24048">
    <property type="entry name" value="LRR_NXF1-5"/>
    <property type="match status" value="1"/>
</dbReference>
<protein>
    <recommendedName>
        <fullName evidence="10">mRNA export factor MEX67</fullName>
    </recommendedName>
</protein>
<dbReference type="InterPro" id="IPR018222">
    <property type="entry name" value="Nuclear_transport_factor_2_euk"/>
</dbReference>
<evidence type="ECO:0000313" key="15">
    <source>
        <dbReference type="Proteomes" id="UP001194746"/>
    </source>
</evidence>
<reference evidence="14" key="1">
    <citation type="journal article" date="2019" name="Beilstein J. Org. Chem.">
        <title>Nanangenines: drimane sesquiterpenoids as the dominant metabolite cohort of a novel Australian fungus, Aspergillus nanangensis.</title>
        <authorList>
            <person name="Lacey H.J."/>
            <person name="Gilchrist C.L.M."/>
            <person name="Crombie A."/>
            <person name="Kalaitzis J.A."/>
            <person name="Vuong D."/>
            <person name="Rutledge P.J."/>
            <person name="Turner P."/>
            <person name="Pitt J.I."/>
            <person name="Lacey E."/>
            <person name="Chooi Y.H."/>
            <person name="Piggott A.M."/>
        </authorList>
    </citation>
    <scope>NUCLEOTIDE SEQUENCE</scope>
    <source>
        <strain evidence="14">MST-FP2251</strain>
    </source>
</reference>
<dbReference type="Pfam" id="PF22602">
    <property type="entry name" value="NXF_NTF2"/>
    <property type="match status" value="1"/>
</dbReference>
<keyword evidence="3" id="KW-0813">Transport</keyword>
<keyword evidence="4" id="KW-0963">Cytoplasm</keyword>
<dbReference type="InterPro" id="IPR002075">
    <property type="entry name" value="NTF2_dom"/>
</dbReference>
<dbReference type="CDD" id="cd14342">
    <property type="entry name" value="UBA_TAP-C"/>
    <property type="match status" value="1"/>
</dbReference>
<evidence type="ECO:0000259" key="12">
    <source>
        <dbReference type="PROSITE" id="PS50177"/>
    </source>
</evidence>
<dbReference type="PROSITE" id="PS50177">
    <property type="entry name" value="NTF2_DOMAIN"/>
    <property type="match status" value="1"/>
</dbReference>
<comment type="function">
    <text evidence="9">Involved in the export of mRNA from the nucleus to the cytoplasm.</text>
</comment>
<dbReference type="SUPFAM" id="SSF52058">
    <property type="entry name" value="L domain-like"/>
    <property type="match status" value="1"/>
</dbReference>
<evidence type="ECO:0000256" key="10">
    <source>
        <dbReference type="ARBA" id="ARBA00069694"/>
    </source>
</evidence>
<name>A0AAD4CIJ0_ASPNN</name>
<dbReference type="SUPFAM" id="SSF54427">
    <property type="entry name" value="NTF2-like"/>
    <property type="match status" value="1"/>
</dbReference>
<sequence>MPIKNKKSTQGGRSGTSDRGGIRKRGAPKRIDRDGDMAMVPDNSGSRGKKPHGGSGGRGQPRGKALDVLQQAISSHDSQANIRHGKARGNLEHVRITGWKDSKAASNPDGGIESLINFLEKKLESKLEPKTGPRAKISKSRVEGDTFVASIRPELMGRMLQINGFSFANAVLTIQKYDPSDQPMLSEISQNGGTSSTADTKAKMTNILRRRYYQPNKLLDLSKLGNDPDLNAMGIFSSSSTESKFFPALMKVWEMNFVDPKTREEAVESVSLADNQLANIAVITTLSQAFPNLKNLDMSNNNFKDANALLQWRWKFQRLEFLDLTGSPFSAEPDFKDTMLKWYPQLRVLNNVEVRTADEIAARKKTPIPAQAPHFVDESQIAQNFVKAFFPGYDNNRNELVSQFYDNHTTFSFNVNVSAPRSQQVETAPWDPYIKKSRNLLKINHLPARMSRAYSGVEKIREIWSSLPATRHPDIASHPEEWLIECFPIPGLPDSSGQSPTGVGGLLIMVHGKFDEIATSKVETRSFDRTFIVGPGGGMGGIRVISDILCLRAYGGHEAWIVENPPAISAAQPAPVVQPAVQPAAIPAAMPAAPNGYGMAAPGKSDAQVQQEQLVMQLSSKTSMTLQYSELALSGNGWNLEAALKNFEELKAQGQLPPDAFLPGTA</sequence>
<evidence type="ECO:0000259" key="13">
    <source>
        <dbReference type="PROSITE" id="PS51281"/>
    </source>
</evidence>
<proteinExistence type="inferred from homology"/>
<dbReference type="GO" id="GO:0016973">
    <property type="term" value="P:poly(A)+ mRNA export from nucleus"/>
    <property type="evidence" value="ECO:0007669"/>
    <property type="project" value="TreeGrafter"/>
</dbReference>
<feature type="domain" description="NTF2" evidence="12">
    <location>
        <begin position="381"/>
        <end position="551"/>
    </location>
</feature>
<dbReference type="PROSITE" id="PS51281">
    <property type="entry name" value="TAP_C"/>
    <property type="match status" value="1"/>
</dbReference>
<dbReference type="InterPro" id="IPR009060">
    <property type="entry name" value="UBA-like_sf"/>
</dbReference>